<sequence>MKNTRSELYKILSLPLFWMGVAIVIGISVFFTFQNIQVINAIANGDTEILMLEDTTSQLTEFQTVRDAVLSSPYQSSILFFPILFALILSTEYKFGQESLTKLLTPKWQTVLTGQICSGMIVASTLTVVLSLINSAMLYVMLDETLQDYLNLSLILEVTLRIIIFAITLTLLSMFLVTITRKPIPSVIVIVSLLVITLSGILRVVSPTLENLLPLIGAKSFAFGRVENNNPSEIYGLLLLLSQASIVTILMYIKAWYKNQKDKKYG</sequence>
<feature type="transmembrane region" description="Helical" evidence="1">
    <location>
        <begin position="116"/>
        <end position="142"/>
    </location>
</feature>
<evidence type="ECO:0000313" key="3">
    <source>
        <dbReference type="Proteomes" id="UP000072618"/>
    </source>
</evidence>
<reference evidence="2 3" key="1">
    <citation type="submission" date="2016-02" db="EMBL/GenBank/DDBJ databases">
        <authorList>
            <consortium name="Pathogen Informatics"/>
        </authorList>
    </citation>
    <scope>NUCLEOTIDE SEQUENCE [LARGE SCALE GENOMIC DNA]</scope>
    <source>
        <strain evidence="2 3">LSS32</strain>
    </source>
</reference>
<evidence type="ECO:0000313" key="2">
    <source>
        <dbReference type="EMBL" id="CYU95690.1"/>
    </source>
</evidence>
<feature type="transmembrane region" description="Helical" evidence="1">
    <location>
        <begin position="154"/>
        <end position="177"/>
    </location>
</feature>
<feature type="transmembrane region" description="Helical" evidence="1">
    <location>
        <begin position="12"/>
        <end position="33"/>
    </location>
</feature>
<accession>A0A0Z8GBE8</accession>
<dbReference type="EMBL" id="FIGJ01000025">
    <property type="protein sequence ID" value="CYU95690.1"/>
    <property type="molecule type" value="Genomic_DNA"/>
</dbReference>
<gene>
    <name evidence="2" type="ORF">ERS132394_01845</name>
</gene>
<name>A0A0Z8GBE8_STRSU</name>
<proteinExistence type="predicted"/>
<protein>
    <submittedName>
        <fullName evidence="2">ABC superfamily ATP binding cassette transporter permease subunit</fullName>
    </submittedName>
</protein>
<organism evidence="2 3">
    <name type="scientific">Streptococcus suis</name>
    <dbReference type="NCBI Taxonomy" id="1307"/>
    <lineage>
        <taxon>Bacteria</taxon>
        <taxon>Bacillati</taxon>
        <taxon>Bacillota</taxon>
        <taxon>Bacilli</taxon>
        <taxon>Lactobacillales</taxon>
        <taxon>Streptococcaceae</taxon>
        <taxon>Streptococcus</taxon>
    </lineage>
</organism>
<feature type="transmembrane region" description="Helical" evidence="1">
    <location>
        <begin position="234"/>
        <end position="253"/>
    </location>
</feature>
<feature type="transmembrane region" description="Helical" evidence="1">
    <location>
        <begin position="74"/>
        <end position="95"/>
    </location>
</feature>
<dbReference type="AlphaFoldDB" id="A0A0Z8GBE8"/>
<dbReference type="Proteomes" id="UP000072618">
    <property type="component" value="Unassembled WGS sequence"/>
</dbReference>
<keyword evidence="1" id="KW-0472">Membrane</keyword>
<keyword evidence="1" id="KW-0812">Transmembrane</keyword>
<dbReference type="RefSeq" id="WP_044672787.1">
    <property type="nucleotide sequence ID" value="NZ_CEFF01000047.1"/>
</dbReference>
<keyword evidence="1" id="KW-1133">Transmembrane helix</keyword>
<evidence type="ECO:0000256" key="1">
    <source>
        <dbReference type="SAM" id="Phobius"/>
    </source>
</evidence>
<feature type="transmembrane region" description="Helical" evidence="1">
    <location>
        <begin position="184"/>
        <end position="205"/>
    </location>
</feature>